<dbReference type="GO" id="GO:0022625">
    <property type="term" value="C:cytosolic large ribosomal subunit"/>
    <property type="evidence" value="ECO:0007669"/>
    <property type="project" value="TreeGrafter"/>
</dbReference>
<evidence type="ECO:0000256" key="6">
    <source>
        <dbReference type="ARBA" id="ARBA00022980"/>
    </source>
</evidence>
<dbReference type="PANTHER" id="PTHR13501">
    <property type="entry name" value="CHLOROPLAST 50S RIBOSOMAL PROTEIN L22-RELATED"/>
    <property type="match status" value="1"/>
</dbReference>
<dbReference type="PANTHER" id="PTHR13501:SF8">
    <property type="entry name" value="LARGE RIBOSOMAL SUBUNIT PROTEIN UL22M"/>
    <property type="match status" value="1"/>
</dbReference>
<accession>A0A369AWR7</accession>
<evidence type="ECO:0000256" key="9">
    <source>
        <dbReference type="ARBA" id="ARBA00035207"/>
    </source>
</evidence>
<comment type="caution">
    <text evidence="14">The sequence shown here is derived from an EMBL/GenBank/DDBJ whole genome shotgun (WGS) entry which is preliminary data.</text>
</comment>
<keyword evidence="6 10" id="KW-0689">Ribosomal protein</keyword>
<keyword evidence="7 10" id="KW-0687">Ribonucleoprotein</keyword>
<comment type="similarity">
    <text evidence="2 10 11">Belongs to the universal ribosomal protein uL22 family.</text>
</comment>
<evidence type="ECO:0000256" key="13">
    <source>
        <dbReference type="RuleBase" id="RU004008"/>
    </source>
</evidence>
<dbReference type="GO" id="GO:0003735">
    <property type="term" value="F:structural constituent of ribosome"/>
    <property type="evidence" value="ECO:0007669"/>
    <property type="project" value="InterPro"/>
</dbReference>
<sequence length="158" mass="18013">MEKKVLSKEELLKNKDKILEAYNSEHRRYNKPALLTKKEKKALGIGKDEGKAILKYARISSRKVKIVMDLIKGKNLEEAYGIVKHTPKAASEILYKLLKSAESNALNNNGLDRDVLYVSEAYANQGPTLKRIMPRAQGRANRIRKRTSHITLVLKEKK</sequence>
<dbReference type="InterPro" id="IPR036394">
    <property type="entry name" value="Ribosomal_uL22_sf"/>
</dbReference>
<dbReference type="InterPro" id="IPR047867">
    <property type="entry name" value="Ribosomal_uL22_bac/org-type"/>
</dbReference>
<comment type="subunit">
    <text evidence="3 10 12">Part of the 50S ribosomal subunit.</text>
</comment>
<dbReference type="GO" id="GO:0019843">
    <property type="term" value="F:rRNA binding"/>
    <property type="evidence" value="ECO:0007669"/>
    <property type="project" value="UniProtKB-UniRule"/>
</dbReference>
<gene>
    <name evidence="10" type="primary">rplV</name>
    <name evidence="14" type="ORF">DFR58_12088</name>
</gene>
<dbReference type="Pfam" id="PF00237">
    <property type="entry name" value="Ribosomal_L22"/>
    <property type="match status" value="1"/>
</dbReference>
<evidence type="ECO:0000256" key="4">
    <source>
        <dbReference type="ARBA" id="ARBA00022730"/>
    </source>
</evidence>
<comment type="function">
    <text evidence="8">This protein binds specifically to 23S rRNA; its binding is stimulated by other ribosomal proteins, e.g. L4, L17, and L20. It is important during the early stages of 50S assembly. It makes multiple contacts with different domains of the 23S rRNA in the assembled 50S subunit and ribosome.</text>
</comment>
<dbReference type="AlphaFoldDB" id="A0A369AWR7"/>
<dbReference type="NCBIfam" id="TIGR01044">
    <property type="entry name" value="rplV_bact"/>
    <property type="match status" value="1"/>
</dbReference>
<organism evidence="14 15">
    <name type="scientific">Anaerobacterium chartisolvens</name>
    <dbReference type="NCBI Taxonomy" id="1297424"/>
    <lineage>
        <taxon>Bacteria</taxon>
        <taxon>Bacillati</taxon>
        <taxon>Bacillota</taxon>
        <taxon>Clostridia</taxon>
        <taxon>Eubacteriales</taxon>
        <taxon>Oscillospiraceae</taxon>
        <taxon>Anaerobacterium</taxon>
    </lineage>
</organism>
<dbReference type="CDD" id="cd00336">
    <property type="entry name" value="Ribosomal_L22"/>
    <property type="match status" value="1"/>
</dbReference>
<evidence type="ECO:0000256" key="7">
    <source>
        <dbReference type="ARBA" id="ARBA00023274"/>
    </source>
</evidence>
<evidence type="ECO:0000313" key="15">
    <source>
        <dbReference type="Proteomes" id="UP000253034"/>
    </source>
</evidence>
<evidence type="ECO:0000256" key="1">
    <source>
        <dbReference type="ARBA" id="ARBA00003478"/>
    </source>
</evidence>
<comment type="function">
    <text evidence="1 10">The globular domain of the protein is located near the polypeptide exit tunnel on the outside of the subunit, while an extended beta-hairpin is found that lines the wall of the exit tunnel in the center of the 70S ribosome.</text>
</comment>
<keyword evidence="5 10" id="KW-0694">RNA-binding</keyword>
<dbReference type="EMBL" id="QPJT01000020">
    <property type="protein sequence ID" value="RCX12788.1"/>
    <property type="molecule type" value="Genomic_DNA"/>
</dbReference>
<reference evidence="14 15" key="1">
    <citation type="submission" date="2018-07" db="EMBL/GenBank/DDBJ databases">
        <title>Genomic Encyclopedia of Type Strains, Phase IV (KMG-IV): sequencing the most valuable type-strain genomes for metagenomic binning, comparative biology and taxonomic classification.</title>
        <authorList>
            <person name="Goeker M."/>
        </authorList>
    </citation>
    <scope>NUCLEOTIDE SEQUENCE [LARGE SCALE GENOMIC DNA]</scope>
    <source>
        <strain evidence="14 15">DSM 27016</strain>
    </source>
</reference>
<dbReference type="InterPro" id="IPR001063">
    <property type="entry name" value="Ribosomal_uL22"/>
</dbReference>
<evidence type="ECO:0000256" key="10">
    <source>
        <dbReference type="HAMAP-Rule" id="MF_01331"/>
    </source>
</evidence>
<evidence type="ECO:0000256" key="2">
    <source>
        <dbReference type="ARBA" id="ARBA00009451"/>
    </source>
</evidence>
<dbReference type="Gene3D" id="3.90.470.10">
    <property type="entry name" value="Ribosomal protein L22/L17"/>
    <property type="match status" value="1"/>
</dbReference>
<evidence type="ECO:0000256" key="3">
    <source>
        <dbReference type="ARBA" id="ARBA00011838"/>
    </source>
</evidence>
<dbReference type="SUPFAM" id="SSF54843">
    <property type="entry name" value="Ribosomal protein L22"/>
    <property type="match status" value="1"/>
</dbReference>
<dbReference type="InterPro" id="IPR018260">
    <property type="entry name" value="Ribosomal_uL22_CS"/>
</dbReference>
<dbReference type="InterPro" id="IPR005727">
    <property type="entry name" value="Ribosomal_uL22_bac/chlpt-type"/>
</dbReference>
<evidence type="ECO:0000256" key="8">
    <source>
        <dbReference type="ARBA" id="ARBA00025084"/>
    </source>
</evidence>
<evidence type="ECO:0000256" key="11">
    <source>
        <dbReference type="RuleBase" id="RU004005"/>
    </source>
</evidence>
<protein>
    <recommendedName>
        <fullName evidence="9 10">Large ribosomal subunit protein uL22</fullName>
    </recommendedName>
</protein>
<evidence type="ECO:0000256" key="5">
    <source>
        <dbReference type="ARBA" id="ARBA00022884"/>
    </source>
</evidence>
<dbReference type="Proteomes" id="UP000253034">
    <property type="component" value="Unassembled WGS sequence"/>
</dbReference>
<evidence type="ECO:0000313" key="14">
    <source>
        <dbReference type="EMBL" id="RCX12788.1"/>
    </source>
</evidence>
<dbReference type="OrthoDB" id="9805969at2"/>
<dbReference type="GO" id="GO:0006412">
    <property type="term" value="P:translation"/>
    <property type="evidence" value="ECO:0007669"/>
    <property type="project" value="UniProtKB-UniRule"/>
</dbReference>
<evidence type="ECO:0000256" key="12">
    <source>
        <dbReference type="RuleBase" id="RU004006"/>
    </source>
</evidence>
<comment type="function">
    <text evidence="10 13">This protein binds specifically to 23S rRNA; its binding is stimulated by other ribosomal proteins, e.g., L4, L17, and L20. It is important during the early stages of 50S assembly. It makes multiple contacts with different domains of the 23S rRNA in the assembled 50S subunit and ribosome.</text>
</comment>
<dbReference type="PROSITE" id="PS00464">
    <property type="entry name" value="RIBOSOMAL_L22"/>
    <property type="match status" value="1"/>
</dbReference>
<proteinExistence type="inferred from homology"/>
<keyword evidence="4 10" id="KW-0699">rRNA-binding</keyword>
<name>A0A369AWR7_9FIRM</name>
<keyword evidence="15" id="KW-1185">Reference proteome</keyword>
<dbReference type="HAMAP" id="MF_01331_B">
    <property type="entry name" value="Ribosomal_uL22_B"/>
    <property type="match status" value="1"/>
</dbReference>